<dbReference type="GO" id="GO:0003677">
    <property type="term" value="F:DNA binding"/>
    <property type="evidence" value="ECO:0007669"/>
    <property type="project" value="UniProtKB-KW"/>
</dbReference>
<dbReference type="SUPFAM" id="SSF50249">
    <property type="entry name" value="Nucleic acid-binding proteins"/>
    <property type="match status" value="1"/>
</dbReference>
<organism evidence="7">
    <name type="scientific">Daucus carota subsp. sativus</name>
    <name type="common">Carrot</name>
    <dbReference type="NCBI Taxonomy" id="79200"/>
    <lineage>
        <taxon>Eukaryota</taxon>
        <taxon>Viridiplantae</taxon>
        <taxon>Streptophyta</taxon>
        <taxon>Embryophyta</taxon>
        <taxon>Tracheophyta</taxon>
        <taxon>Spermatophyta</taxon>
        <taxon>Magnoliopsida</taxon>
        <taxon>eudicotyledons</taxon>
        <taxon>Gunneridae</taxon>
        <taxon>Pentapetalae</taxon>
        <taxon>asterids</taxon>
        <taxon>campanulids</taxon>
        <taxon>Apiales</taxon>
        <taxon>Apiaceae</taxon>
        <taxon>Apioideae</taxon>
        <taxon>Scandiceae</taxon>
        <taxon>Daucinae</taxon>
        <taxon>Daucus</taxon>
        <taxon>Daucus sect. Daucus</taxon>
    </lineage>
</organism>
<dbReference type="Pfam" id="PF08646">
    <property type="entry name" value="Rep_fac-A_C"/>
    <property type="match status" value="1"/>
</dbReference>
<proteinExistence type="inferred from homology"/>
<evidence type="ECO:0000313" key="7">
    <source>
        <dbReference type="EMBL" id="KZM89884.1"/>
    </source>
</evidence>
<protein>
    <recommendedName>
        <fullName evidence="6">Replication factor A C-terminal domain-containing protein</fullName>
    </recommendedName>
</protein>
<dbReference type="EMBL" id="LNRQ01000006">
    <property type="protein sequence ID" value="KZM89884.1"/>
    <property type="molecule type" value="Genomic_DNA"/>
</dbReference>
<dbReference type="AlphaFoldDB" id="A0A164V6F8"/>
<evidence type="ECO:0000256" key="4">
    <source>
        <dbReference type="ARBA" id="ARBA00022833"/>
    </source>
</evidence>
<sequence length="237" mass="27184">MDSSSRKRGRPKLCVTKEVLEERRAQKRLQNAARRGQGQQPGHLRLQFLKGQQPGHLRLQFLKGQQPGHLRLQFLKVLRRTCEATIVAVMEGEGWYYNCCPRCARKVQTTEGKYYCTFCSKEAGDFKPRFRLTVRVEVSTAQTTFTLFNKEAEQIVGIPVDKIIDELPEGTNIAEIPLVIGNIIGKRCVFDVKINEYNTVRGYEDYTVFRLKLSHQTEQASTSNKDNTDSSKKQRVN</sequence>
<evidence type="ECO:0000256" key="5">
    <source>
        <dbReference type="ARBA" id="ARBA00023125"/>
    </source>
</evidence>
<dbReference type="GO" id="GO:0008270">
    <property type="term" value="F:zinc ion binding"/>
    <property type="evidence" value="ECO:0007669"/>
    <property type="project" value="UniProtKB-KW"/>
</dbReference>
<keyword evidence="3" id="KW-0863">Zinc-finger</keyword>
<accession>A0A164V6F8</accession>
<keyword evidence="5" id="KW-0238">DNA-binding</keyword>
<dbReference type="Gramene" id="KZM89884">
    <property type="protein sequence ID" value="KZM89884"/>
    <property type="gene ID" value="DCAR_022753"/>
</dbReference>
<gene>
    <name evidence="7" type="ORF">DCAR_022753</name>
</gene>
<dbReference type="InterPro" id="IPR047192">
    <property type="entry name" value="Euk_RPA1_DBD_C"/>
</dbReference>
<dbReference type="CDD" id="cd04476">
    <property type="entry name" value="RPA1_DBD_C"/>
    <property type="match status" value="1"/>
</dbReference>
<dbReference type="Gene3D" id="2.40.50.140">
    <property type="entry name" value="Nucleic acid-binding proteins"/>
    <property type="match status" value="1"/>
</dbReference>
<keyword evidence="2" id="KW-0479">Metal-binding</keyword>
<evidence type="ECO:0000259" key="6">
    <source>
        <dbReference type="Pfam" id="PF08646"/>
    </source>
</evidence>
<dbReference type="PANTHER" id="PTHR47165">
    <property type="entry name" value="OS03G0429900 PROTEIN"/>
    <property type="match status" value="1"/>
</dbReference>
<dbReference type="STRING" id="79200.A0A164V6F8"/>
<keyword evidence="4" id="KW-0862">Zinc</keyword>
<evidence type="ECO:0000256" key="2">
    <source>
        <dbReference type="ARBA" id="ARBA00022723"/>
    </source>
</evidence>
<evidence type="ECO:0000256" key="1">
    <source>
        <dbReference type="ARBA" id="ARBA00005690"/>
    </source>
</evidence>
<dbReference type="InterPro" id="IPR012340">
    <property type="entry name" value="NA-bd_OB-fold"/>
</dbReference>
<comment type="similarity">
    <text evidence="1">Belongs to the replication factor A protein 1 family.</text>
</comment>
<feature type="domain" description="Replication factor A C-terminal" evidence="6">
    <location>
        <begin position="81"/>
        <end position="198"/>
    </location>
</feature>
<dbReference type="InterPro" id="IPR013955">
    <property type="entry name" value="Rep_factor-A_C"/>
</dbReference>
<reference evidence="7" key="1">
    <citation type="journal article" date="2016" name="Nat. Genet.">
        <title>A high-quality carrot genome assembly provides new insights into carotenoid accumulation and asterid genome evolution.</title>
        <authorList>
            <person name="Iorizzo M."/>
            <person name="Ellison S."/>
            <person name="Senalik D."/>
            <person name="Zeng P."/>
            <person name="Satapoomin P."/>
            <person name="Huang J."/>
            <person name="Bowman M."/>
            <person name="Iovene M."/>
            <person name="Sanseverino W."/>
            <person name="Cavagnaro P."/>
            <person name="Yildiz M."/>
            <person name="Macko-Podgorni A."/>
            <person name="Moranska E."/>
            <person name="Grzebelus E."/>
            <person name="Grzebelus D."/>
            <person name="Ashrafi H."/>
            <person name="Zheng Z."/>
            <person name="Cheng S."/>
            <person name="Spooner D."/>
            <person name="Van Deynze A."/>
            <person name="Simon P."/>
        </authorList>
    </citation>
    <scope>NUCLEOTIDE SEQUENCE [LARGE SCALE GENOMIC DNA]</scope>
    <source>
        <tissue evidence="7">Leaf</tissue>
    </source>
</reference>
<comment type="caution">
    <text evidence="7">The sequence shown here is derived from an EMBL/GenBank/DDBJ whole genome shotgun (WGS) entry which is preliminary data.</text>
</comment>
<evidence type="ECO:0000256" key="3">
    <source>
        <dbReference type="ARBA" id="ARBA00022771"/>
    </source>
</evidence>
<dbReference type="PANTHER" id="PTHR47165:SF4">
    <property type="entry name" value="OS03G0429900 PROTEIN"/>
    <property type="match status" value="1"/>
</dbReference>
<name>A0A164V6F8_DAUCS</name>